<name>A0A934S2K9_9BACT</name>
<evidence type="ECO:0000256" key="2">
    <source>
        <dbReference type="ARBA" id="ARBA00023212"/>
    </source>
</evidence>
<feature type="signal peptide" evidence="4">
    <location>
        <begin position="1"/>
        <end position="27"/>
    </location>
</feature>
<dbReference type="RefSeq" id="WP_200356118.1">
    <property type="nucleotide sequence ID" value="NZ_JAENIL010000023.1"/>
</dbReference>
<dbReference type="AlphaFoldDB" id="A0A934S2K9"/>
<feature type="region of interest" description="Disordered" evidence="3">
    <location>
        <begin position="28"/>
        <end position="55"/>
    </location>
</feature>
<dbReference type="GO" id="GO:0005856">
    <property type="term" value="C:cytoskeleton"/>
    <property type="evidence" value="ECO:0007669"/>
    <property type="project" value="UniProtKB-SubCell"/>
</dbReference>
<evidence type="ECO:0000313" key="6">
    <source>
        <dbReference type="EMBL" id="MBK1877908.1"/>
    </source>
</evidence>
<dbReference type="EMBL" id="JAENIL010000023">
    <property type="protein sequence ID" value="MBK1877908.1"/>
    <property type="molecule type" value="Genomic_DNA"/>
</dbReference>
<keyword evidence="2" id="KW-0963">Cytoplasm</keyword>
<keyword evidence="4" id="KW-0732">Signal</keyword>
<comment type="subcellular location">
    <subcellularLocation>
        <location evidence="1">Cytoplasm</location>
        <location evidence="1">Cytoskeleton</location>
    </subcellularLocation>
</comment>
<evidence type="ECO:0000259" key="5">
    <source>
        <dbReference type="Pfam" id="PF24656"/>
    </source>
</evidence>
<feature type="compositionally biased region" description="Basic and acidic residues" evidence="3">
    <location>
        <begin position="28"/>
        <end position="40"/>
    </location>
</feature>
<organism evidence="6 7">
    <name type="scientific">Pelagicoccus mobilis</name>
    <dbReference type="NCBI Taxonomy" id="415221"/>
    <lineage>
        <taxon>Bacteria</taxon>
        <taxon>Pseudomonadati</taxon>
        <taxon>Verrucomicrobiota</taxon>
        <taxon>Opitutia</taxon>
        <taxon>Puniceicoccales</taxon>
        <taxon>Pelagicoccaceae</taxon>
        <taxon>Pelagicoccus</taxon>
    </lineage>
</organism>
<evidence type="ECO:0000256" key="3">
    <source>
        <dbReference type="SAM" id="MobiDB-lite"/>
    </source>
</evidence>
<dbReference type="Gene3D" id="3.10.620.30">
    <property type="match status" value="1"/>
</dbReference>
<comment type="caution">
    <text evidence="6">The sequence shown here is derived from an EMBL/GenBank/DDBJ whole genome shotgun (WGS) entry which is preliminary data.</text>
</comment>
<sequence>MKKAVSNFLIFSIALACFIASSLIKHTTEEQQPRPPDPFRTEPAPPQVPRTAERKDELNTFFASEIERTLSDGPTSPNAPAASYALPANATAVSLQAKTKISEKDVTSHAKSSKKLKNDKGFFFLDSKKQKFAATKLGIDRNHHFLNSFLVGYSPFTVSEIWMPHQVLNMRLKYQLDKDQFAGFEEIWLSSYQAFKAGRGDCEDHSIALADWLIEMGEDARVVTGTHDGGGHAWVVVIRDSGTFLLEATSKRRRRLWSSYPLAALAKGYVPKSMFNRDYYWTTEDLSKPGDYTGKHWQKAGRVLR</sequence>
<protein>
    <submittedName>
        <fullName evidence="6">Transglutaminase domain-containing protein</fullName>
    </submittedName>
</protein>
<feature type="domain" description="CEP76/DRC7 peptidase-like" evidence="5">
    <location>
        <begin position="186"/>
        <end position="261"/>
    </location>
</feature>
<evidence type="ECO:0000256" key="1">
    <source>
        <dbReference type="ARBA" id="ARBA00004245"/>
    </source>
</evidence>
<dbReference type="SUPFAM" id="SSF54001">
    <property type="entry name" value="Cysteine proteinases"/>
    <property type="match status" value="1"/>
</dbReference>
<dbReference type="Proteomes" id="UP000617628">
    <property type="component" value="Unassembled WGS sequence"/>
</dbReference>
<feature type="chain" id="PRO_5037872186" evidence="4">
    <location>
        <begin position="28"/>
        <end position="305"/>
    </location>
</feature>
<evidence type="ECO:0000313" key="7">
    <source>
        <dbReference type="Proteomes" id="UP000617628"/>
    </source>
</evidence>
<reference evidence="6" key="1">
    <citation type="submission" date="2021-01" db="EMBL/GenBank/DDBJ databases">
        <title>Modified the classification status of verrucomicrobia.</title>
        <authorList>
            <person name="Feng X."/>
        </authorList>
    </citation>
    <scope>NUCLEOTIDE SEQUENCE</scope>
    <source>
        <strain evidence="6">KCTC 13126</strain>
    </source>
</reference>
<keyword evidence="7" id="KW-1185">Reference proteome</keyword>
<accession>A0A934S2K9</accession>
<dbReference type="InterPro" id="IPR038765">
    <property type="entry name" value="Papain-like_cys_pep_sf"/>
</dbReference>
<dbReference type="Pfam" id="PF24656">
    <property type="entry name" value="CEPT76_peptidase"/>
    <property type="match status" value="1"/>
</dbReference>
<gene>
    <name evidence="6" type="ORF">JIN87_13610</name>
</gene>
<keyword evidence="2" id="KW-0206">Cytoskeleton</keyword>
<proteinExistence type="predicted"/>
<dbReference type="InterPro" id="IPR056290">
    <property type="entry name" value="CEPT76/DRC7_peptidase-like_dom"/>
</dbReference>
<dbReference type="PROSITE" id="PS51257">
    <property type="entry name" value="PROKAR_LIPOPROTEIN"/>
    <property type="match status" value="1"/>
</dbReference>
<evidence type="ECO:0000256" key="4">
    <source>
        <dbReference type="SAM" id="SignalP"/>
    </source>
</evidence>